<evidence type="ECO:0000313" key="2">
    <source>
        <dbReference type="Proteomes" id="UP000281391"/>
    </source>
</evidence>
<dbReference type="AlphaFoldDB" id="A0A3S4DH50"/>
<name>A0A3S4DH50_SEROD</name>
<evidence type="ECO:0000313" key="1">
    <source>
        <dbReference type="EMBL" id="VDZ55860.1"/>
    </source>
</evidence>
<dbReference type="Proteomes" id="UP000281391">
    <property type="component" value="Chromosome"/>
</dbReference>
<protein>
    <submittedName>
        <fullName evidence="1">Uncharacterized protein</fullName>
    </submittedName>
</protein>
<proteinExistence type="predicted"/>
<gene>
    <name evidence="1" type="ORF">NCTC11214_01887</name>
</gene>
<accession>A0A3S4DH50</accession>
<reference evidence="1 2" key="1">
    <citation type="submission" date="2018-12" db="EMBL/GenBank/DDBJ databases">
        <authorList>
            <consortium name="Pathogen Informatics"/>
        </authorList>
    </citation>
    <scope>NUCLEOTIDE SEQUENCE [LARGE SCALE GENOMIC DNA]</scope>
    <source>
        <strain evidence="1 2">NCTC11214</strain>
    </source>
</reference>
<sequence>MALVGGPLAAGRLLPASAVGAGAVAGSGVAAVVVVGNSEIAGPPMASRFNHTMAATVNTVTRSHCARNR</sequence>
<organism evidence="1 2">
    <name type="scientific">Serratia odorifera</name>
    <dbReference type="NCBI Taxonomy" id="618"/>
    <lineage>
        <taxon>Bacteria</taxon>
        <taxon>Pseudomonadati</taxon>
        <taxon>Pseudomonadota</taxon>
        <taxon>Gammaproteobacteria</taxon>
        <taxon>Enterobacterales</taxon>
        <taxon>Yersiniaceae</taxon>
        <taxon>Serratia</taxon>
    </lineage>
</organism>
<dbReference type="KEGG" id="sof:NCTC11214_01887"/>
<dbReference type="EMBL" id="LR134117">
    <property type="protein sequence ID" value="VDZ55860.1"/>
    <property type="molecule type" value="Genomic_DNA"/>
</dbReference>